<organism evidence="1 2">
    <name type="scientific">Rangifer tarandus platyrhynchus</name>
    <name type="common">Svalbard reindeer</name>
    <dbReference type="NCBI Taxonomy" id="3082113"/>
    <lineage>
        <taxon>Eukaryota</taxon>
        <taxon>Metazoa</taxon>
        <taxon>Chordata</taxon>
        <taxon>Craniata</taxon>
        <taxon>Vertebrata</taxon>
        <taxon>Euteleostomi</taxon>
        <taxon>Mammalia</taxon>
        <taxon>Eutheria</taxon>
        <taxon>Laurasiatheria</taxon>
        <taxon>Artiodactyla</taxon>
        <taxon>Ruminantia</taxon>
        <taxon>Pecora</taxon>
        <taxon>Cervidae</taxon>
        <taxon>Odocoileinae</taxon>
        <taxon>Rangifer</taxon>
    </lineage>
</organism>
<dbReference type="Proteomes" id="UP001162501">
    <property type="component" value="Chromosome 10"/>
</dbReference>
<reference evidence="1" key="1">
    <citation type="submission" date="2023-05" db="EMBL/GenBank/DDBJ databases">
        <authorList>
            <consortium name="ELIXIR-Norway"/>
        </authorList>
    </citation>
    <scope>NUCLEOTIDE SEQUENCE</scope>
</reference>
<evidence type="ECO:0000313" key="2">
    <source>
        <dbReference type="Proteomes" id="UP001162501"/>
    </source>
</evidence>
<dbReference type="EMBL" id="OX596094">
    <property type="protein sequence ID" value="CAM9375878.1"/>
    <property type="molecule type" value="Genomic_DNA"/>
</dbReference>
<accession>A0AC59Y4H1</accession>
<gene>
    <name evidence="1" type="ORF">MRATA1EN22A_LOCUS1653</name>
</gene>
<sequence>MLGVMAVMATSFKRACVRTVVFSAADPAGDHCQPMSLSETPGHSQASLAQSLMGSLLLSPGSWCTQGFVCALQESVSPGLWKFCNQIPLASKVKFPGGSQSLSQIPRLGNLLWVLELL</sequence>
<reference evidence="1" key="2">
    <citation type="submission" date="2025-03" db="EMBL/GenBank/DDBJ databases">
        <authorList>
            <consortium name="ELIXIR-Norway"/>
            <consortium name="Elixir Norway"/>
        </authorList>
    </citation>
    <scope>NUCLEOTIDE SEQUENCE</scope>
</reference>
<protein>
    <submittedName>
        <fullName evidence="1">Uncharacterized protein</fullName>
    </submittedName>
</protein>
<proteinExistence type="predicted"/>
<name>A0AC59Y4H1_RANTA</name>
<evidence type="ECO:0000313" key="1">
    <source>
        <dbReference type="EMBL" id="CAM9375878.1"/>
    </source>
</evidence>